<dbReference type="GO" id="GO:0005886">
    <property type="term" value="C:plasma membrane"/>
    <property type="evidence" value="ECO:0007669"/>
    <property type="project" value="UniProtKB-SubCell"/>
</dbReference>
<evidence type="ECO:0000256" key="7">
    <source>
        <dbReference type="ARBA" id="ARBA00023136"/>
    </source>
</evidence>
<evidence type="ECO:0000256" key="6">
    <source>
        <dbReference type="ARBA" id="ARBA00023118"/>
    </source>
</evidence>
<feature type="transmembrane region" description="Helical" evidence="8">
    <location>
        <begin position="60"/>
        <end position="80"/>
    </location>
</feature>
<keyword evidence="7 8" id="KW-0472">Membrane</keyword>
<dbReference type="GO" id="GO:0000166">
    <property type="term" value="F:nucleotide binding"/>
    <property type="evidence" value="ECO:0007669"/>
    <property type="project" value="UniProtKB-KW"/>
</dbReference>
<keyword evidence="6" id="KW-0051">Antiviral defense</keyword>
<name>A0AAW8F5Y4_9ACTN</name>
<keyword evidence="5 8" id="KW-1133">Transmembrane helix</keyword>
<reference evidence="10" key="1">
    <citation type="submission" date="2023-07" db="EMBL/GenBank/DDBJ databases">
        <title>Comparative genomics of wheat-associated soil bacteria to identify genetic determinants of phenazine resistance.</title>
        <authorList>
            <person name="Mouncey N."/>
        </authorList>
    </citation>
    <scope>NUCLEOTIDE SEQUENCE</scope>
    <source>
        <strain evidence="10">V4I22</strain>
    </source>
</reference>
<feature type="domain" description="Pycsar effector protein" evidence="9">
    <location>
        <begin position="14"/>
        <end position="153"/>
    </location>
</feature>
<organism evidence="10 11">
    <name type="scientific">Streptomyces canus</name>
    <dbReference type="NCBI Taxonomy" id="58343"/>
    <lineage>
        <taxon>Bacteria</taxon>
        <taxon>Bacillati</taxon>
        <taxon>Actinomycetota</taxon>
        <taxon>Actinomycetes</taxon>
        <taxon>Kitasatosporales</taxon>
        <taxon>Streptomycetaceae</taxon>
        <taxon>Streptomyces</taxon>
        <taxon>Streptomyces aurantiacus group</taxon>
    </lineage>
</organism>
<evidence type="ECO:0000256" key="4">
    <source>
        <dbReference type="ARBA" id="ARBA00022741"/>
    </source>
</evidence>
<dbReference type="EMBL" id="JAUSZV010000004">
    <property type="protein sequence ID" value="MDQ0904661.1"/>
    <property type="molecule type" value="Genomic_DNA"/>
</dbReference>
<evidence type="ECO:0000259" key="9">
    <source>
        <dbReference type="Pfam" id="PF18967"/>
    </source>
</evidence>
<dbReference type="AlphaFoldDB" id="A0AAW8F5Y4"/>
<evidence type="ECO:0000256" key="1">
    <source>
        <dbReference type="ARBA" id="ARBA00004236"/>
    </source>
</evidence>
<dbReference type="GO" id="GO:0051607">
    <property type="term" value="P:defense response to virus"/>
    <property type="evidence" value="ECO:0007669"/>
    <property type="project" value="UniProtKB-KW"/>
</dbReference>
<protein>
    <recommendedName>
        <fullName evidence="9">Pycsar effector protein domain-containing protein</fullName>
    </recommendedName>
</protein>
<dbReference type="Pfam" id="PF18967">
    <property type="entry name" value="PycTM"/>
    <property type="match status" value="1"/>
</dbReference>
<dbReference type="Proteomes" id="UP001234216">
    <property type="component" value="Unassembled WGS sequence"/>
</dbReference>
<evidence type="ECO:0000256" key="2">
    <source>
        <dbReference type="ARBA" id="ARBA00022475"/>
    </source>
</evidence>
<dbReference type="InterPro" id="IPR043760">
    <property type="entry name" value="PycTM_dom"/>
</dbReference>
<feature type="transmembrane region" description="Helical" evidence="8">
    <location>
        <begin position="34"/>
        <end position="54"/>
    </location>
</feature>
<sequence length="154" mass="15815">MTTAVPASSEDANLDAACTAVAAEVARTDSKASLLLAFNGAVLAGLATIVDTGLPSVAKAVGAAAVLALAAAAVLLLLVVRPRMRGTTDRASFPYWARLDEDAIRASMRGDTRPARIRVLSTIAMRKYSQLRLAVDLSLAALALLVVAAASVLV</sequence>
<evidence type="ECO:0000313" key="10">
    <source>
        <dbReference type="EMBL" id="MDQ0904661.1"/>
    </source>
</evidence>
<keyword evidence="2" id="KW-1003">Cell membrane</keyword>
<dbReference type="RefSeq" id="WP_306972235.1">
    <property type="nucleotide sequence ID" value="NZ_JAUSZV010000004.1"/>
</dbReference>
<comment type="subcellular location">
    <subcellularLocation>
        <location evidence="1">Cell membrane</location>
    </subcellularLocation>
</comment>
<evidence type="ECO:0000256" key="5">
    <source>
        <dbReference type="ARBA" id="ARBA00022989"/>
    </source>
</evidence>
<keyword evidence="4" id="KW-0547">Nucleotide-binding</keyword>
<evidence type="ECO:0000256" key="3">
    <source>
        <dbReference type="ARBA" id="ARBA00022692"/>
    </source>
</evidence>
<keyword evidence="3 8" id="KW-0812">Transmembrane</keyword>
<evidence type="ECO:0000256" key="8">
    <source>
        <dbReference type="SAM" id="Phobius"/>
    </source>
</evidence>
<comment type="caution">
    <text evidence="10">The sequence shown here is derived from an EMBL/GenBank/DDBJ whole genome shotgun (WGS) entry which is preliminary data.</text>
</comment>
<evidence type="ECO:0000313" key="11">
    <source>
        <dbReference type="Proteomes" id="UP001234216"/>
    </source>
</evidence>
<feature type="transmembrane region" description="Helical" evidence="8">
    <location>
        <begin position="133"/>
        <end position="153"/>
    </location>
</feature>
<accession>A0AAW8F5Y4</accession>
<proteinExistence type="predicted"/>
<gene>
    <name evidence="10" type="ORF">QFZ22_000646</name>
</gene>